<keyword evidence="1 5" id="KW-0489">Methyltransferase</keyword>
<keyword evidence="3" id="KW-0949">S-adenosyl-L-methionine</keyword>
<dbReference type="SUPFAM" id="SSF53335">
    <property type="entry name" value="S-adenosyl-L-methionine-dependent methyltransferases"/>
    <property type="match status" value="1"/>
</dbReference>
<dbReference type="CDD" id="cd02440">
    <property type="entry name" value="AdoMet_MTases"/>
    <property type="match status" value="1"/>
</dbReference>
<dbReference type="Proteomes" id="UP001501079">
    <property type="component" value="Unassembled WGS sequence"/>
</dbReference>
<reference evidence="6" key="1">
    <citation type="journal article" date="2019" name="Int. J. Syst. Evol. Microbiol.">
        <title>The Global Catalogue of Microorganisms (GCM) 10K type strain sequencing project: providing services to taxonomists for standard genome sequencing and annotation.</title>
        <authorList>
            <consortium name="The Broad Institute Genomics Platform"/>
            <consortium name="The Broad Institute Genome Sequencing Center for Infectious Disease"/>
            <person name="Wu L."/>
            <person name="Ma J."/>
        </authorList>
    </citation>
    <scope>NUCLEOTIDE SEQUENCE [LARGE SCALE GENOMIC DNA]</scope>
    <source>
        <strain evidence="6">JCM 17591</strain>
    </source>
</reference>
<keyword evidence="2" id="KW-0808">Transferase</keyword>
<dbReference type="InterPro" id="IPR029063">
    <property type="entry name" value="SAM-dependent_MTases_sf"/>
</dbReference>
<protein>
    <submittedName>
        <fullName evidence="5">Class I SAM-dependent methyltransferase</fullName>
    </submittedName>
</protein>
<comment type="caution">
    <text evidence="5">The sequence shown here is derived from an EMBL/GenBank/DDBJ whole genome shotgun (WGS) entry which is preliminary data.</text>
</comment>
<proteinExistence type="predicted"/>
<name>A0ABP8AD64_9MICO</name>
<dbReference type="RefSeq" id="WP_344757499.1">
    <property type="nucleotide sequence ID" value="NZ_BAABBW010000008.1"/>
</dbReference>
<evidence type="ECO:0000256" key="3">
    <source>
        <dbReference type="ARBA" id="ARBA00022691"/>
    </source>
</evidence>
<dbReference type="GO" id="GO:0032259">
    <property type="term" value="P:methylation"/>
    <property type="evidence" value="ECO:0007669"/>
    <property type="project" value="UniProtKB-KW"/>
</dbReference>
<evidence type="ECO:0000256" key="1">
    <source>
        <dbReference type="ARBA" id="ARBA00022603"/>
    </source>
</evidence>
<gene>
    <name evidence="5" type="ORF">GCM10022287_38250</name>
</gene>
<dbReference type="EMBL" id="BAABBW010000008">
    <property type="protein sequence ID" value="GAA4182033.1"/>
    <property type="molecule type" value="Genomic_DNA"/>
</dbReference>
<dbReference type="GO" id="GO:0008168">
    <property type="term" value="F:methyltransferase activity"/>
    <property type="evidence" value="ECO:0007669"/>
    <property type="project" value="UniProtKB-KW"/>
</dbReference>
<dbReference type="Gene3D" id="3.40.50.150">
    <property type="entry name" value="Vaccinia Virus protein VP39"/>
    <property type="match status" value="1"/>
</dbReference>
<organism evidence="5 6">
    <name type="scientific">Gryllotalpicola koreensis</name>
    <dbReference type="NCBI Taxonomy" id="993086"/>
    <lineage>
        <taxon>Bacteria</taxon>
        <taxon>Bacillati</taxon>
        <taxon>Actinomycetota</taxon>
        <taxon>Actinomycetes</taxon>
        <taxon>Micrococcales</taxon>
        <taxon>Microbacteriaceae</taxon>
        <taxon>Gryllotalpicola</taxon>
    </lineage>
</organism>
<evidence type="ECO:0000313" key="5">
    <source>
        <dbReference type="EMBL" id="GAA4182033.1"/>
    </source>
</evidence>
<accession>A0ABP8AD64</accession>
<feature type="domain" description="Methyltransferase" evidence="4">
    <location>
        <begin position="64"/>
        <end position="151"/>
    </location>
</feature>
<evidence type="ECO:0000259" key="4">
    <source>
        <dbReference type="Pfam" id="PF13649"/>
    </source>
</evidence>
<evidence type="ECO:0000256" key="2">
    <source>
        <dbReference type="ARBA" id="ARBA00022679"/>
    </source>
</evidence>
<dbReference type="NCBIfam" id="NF004851">
    <property type="entry name" value="PRK06202.1"/>
    <property type="match status" value="1"/>
</dbReference>
<sequence>MTLAAREPGLAEVMDGPCDEARLFATYRHFALANRVVSGWRRVYVGRVRPLLAARSAAVPARLLDIGFGGGDIPRALAAWADADGLRLDVTAVDPDERALRFARGVDRGGRVRYRAASARELLAAGERFDVVVSNHVLHHLGEAERGALLADSAGFGARLIVHDDIERSRLAYAAWAVGALPFAADSFAHVDGLRSIRRSYAARELAALAPGWRVERMFPWRLLLVRATHSGDDPVGRRVSRAERAVLARDL</sequence>
<dbReference type="PANTHER" id="PTHR43464:SF19">
    <property type="entry name" value="UBIQUINONE BIOSYNTHESIS O-METHYLTRANSFERASE, MITOCHONDRIAL"/>
    <property type="match status" value="1"/>
</dbReference>
<dbReference type="Pfam" id="PF13649">
    <property type="entry name" value="Methyltransf_25"/>
    <property type="match status" value="1"/>
</dbReference>
<keyword evidence="6" id="KW-1185">Reference proteome</keyword>
<dbReference type="PANTHER" id="PTHR43464">
    <property type="entry name" value="METHYLTRANSFERASE"/>
    <property type="match status" value="1"/>
</dbReference>
<dbReference type="InterPro" id="IPR041698">
    <property type="entry name" value="Methyltransf_25"/>
</dbReference>
<evidence type="ECO:0000313" key="6">
    <source>
        <dbReference type="Proteomes" id="UP001501079"/>
    </source>
</evidence>